<dbReference type="GO" id="GO:0035591">
    <property type="term" value="F:signaling adaptor activity"/>
    <property type="evidence" value="ECO:0007669"/>
    <property type="project" value="TreeGrafter"/>
</dbReference>
<dbReference type="GO" id="GO:0005856">
    <property type="term" value="C:cytoskeleton"/>
    <property type="evidence" value="ECO:0007669"/>
    <property type="project" value="UniProtKB-SubCell"/>
</dbReference>
<evidence type="ECO:0000256" key="2">
    <source>
        <dbReference type="ARBA" id="ARBA00004510"/>
    </source>
</evidence>
<keyword evidence="8" id="KW-0206">Cytoskeleton</keyword>
<keyword evidence="7" id="KW-0175">Coiled coil</keyword>
<dbReference type="Proteomes" id="UP000735302">
    <property type="component" value="Unassembled WGS sequence"/>
</dbReference>
<evidence type="ECO:0000256" key="11">
    <source>
        <dbReference type="SAM" id="MobiDB-lite"/>
    </source>
</evidence>
<feature type="compositionally biased region" description="Low complexity" evidence="11">
    <location>
        <begin position="174"/>
        <end position="196"/>
    </location>
</feature>
<accession>A0AAV4DMT8</accession>
<evidence type="ECO:0000256" key="5">
    <source>
        <dbReference type="ARBA" id="ARBA00022490"/>
    </source>
</evidence>
<feature type="domain" description="SH3" evidence="12">
    <location>
        <begin position="452"/>
        <end position="510"/>
    </location>
</feature>
<dbReference type="AlphaFoldDB" id="A0AAV4DMT8"/>
<evidence type="ECO:0000259" key="12">
    <source>
        <dbReference type="PROSITE" id="PS50002"/>
    </source>
</evidence>
<dbReference type="InterPro" id="IPR028455">
    <property type="entry name" value="ABI3_SH3"/>
</dbReference>
<keyword evidence="5" id="KW-0963">Cytoplasm</keyword>
<dbReference type="GO" id="GO:0001764">
    <property type="term" value="P:neuron migration"/>
    <property type="evidence" value="ECO:0007669"/>
    <property type="project" value="TreeGrafter"/>
</dbReference>
<dbReference type="InterPro" id="IPR001452">
    <property type="entry name" value="SH3_domain"/>
</dbReference>
<feature type="region of interest" description="Disordered" evidence="11">
    <location>
        <begin position="373"/>
        <end position="416"/>
    </location>
</feature>
<gene>
    <name evidence="13" type="ORF">PoB_007196500</name>
</gene>
<dbReference type="GO" id="GO:0098858">
    <property type="term" value="C:actin-based cell projection"/>
    <property type="evidence" value="ECO:0007669"/>
    <property type="project" value="TreeGrafter"/>
</dbReference>
<dbReference type="GO" id="GO:0017124">
    <property type="term" value="F:SH3 domain binding"/>
    <property type="evidence" value="ECO:0007669"/>
    <property type="project" value="TreeGrafter"/>
</dbReference>
<keyword evidence="6" id="KW-0597">Phosphoprotein</keyword>
<dbReference type="FunFam" id="2.30.30.40:FF:000002">
    <property type="entry name" value="abl interactor 1 isoform X1"/>
    <property type="match status" value="1"/>
</dbReference>
<dbReference type="GO" id="GO:0030027">
    <property type="term" value="C:lamellipodium"/>
    <property type="evidence" value="ECO:0007669"/>
    <property type="project" value="UniProtKB-SubCell"/>
</dbReference>
<dbReference type="SUPFAM" id="SSF50044">
    <property type="entry name" value="SH3-domain"/>
    <property type="match status" value="1"/>
</dbReference>
<evidence type="ECO:0000256" key="3">
    <source>
        <dbReference type="ARBA" id="ARBA00010020"/>
    </source>
</evidence>
<name>A0AAV4DMT8_9GAST</name>
<keyword evidence="9" id="KW-0966">Cell projection</keyword>
<evidence type="ECO:0000256" key="7">
    <source>
        <dbReference type="ARBA" id="ARBA00023054"/>
    </source>
</evidence>
<dbReference type="Pfam" id="PF07815">
    <property type="entry name" value="Abi_HHR"/>
    <property type="match status" value="1"/>
</dbReference>
<dbReference type="GO" id="GO:0031209">
    <property type="term" value="C:SCAR complex"/>
    <property type="evidence" value="ECO:0007669"/>
    <property type="project" value="TreeGrafter"/>
</dbReference>
<dbReference type="Gene3D" id="6.10.140.1620">
    <property type="match status" value="1"/>
</dbReference>
<evidence type="ECO:0000256" key="9">
    <source>
        <dbReference type="ARBA" id="ARBA00023273"/>
    </source>
</evidence>
<evidence type="ECO:0000256" key="6">
    <source>
        <dbReference type="ARBA" id="ARBA00022553"/>
    </source>
</evidence>
<protein>
    <submittedName>
        <fullName evidence="13">Abl interactor 1</fullName>
    </submittedName>
</protein>
<evidence type="ECO:0000256" key="8">
    <source>
        <dbReference type="ARBA" id="ARBA00023212"/>
    </source>
</evidence>
<dbReference type="CDD" id="cd11826">
    <property type="entry name" value="SH3_Abi"/>
    <property type="match status" value="1"/>
</dbReference>
<evidence type="ECO:0000256" key="10">
    <source>
        <dbReference type="PROSITE-ProRule" id="PRU00192"/>
    </source>
</evidence>
<dbReference type="PRINTS" id="PR00452">
    <property type="entry name" value="SH3DOMAIN"/>
</dbReference>
<keyword evidence="4 10" id="KW-0728">SH3 domain</keyword>
<dbReference type="SMART" id="SM00326">
    <property type="entry name" value="SH3"/>
    <property type="match status" value="1"/>
</dbReference>
<feature type="compositionally biased region" description="Pro residues" evidence="11">
    <location>
        <begin position="232"/>
        <end position="253"/>
    </location>
</feature>
<dbReference type="InterPro" id="IPR036028">
    <property type="entry name" value="SH3-like_dom_sf"/>
</dbReference>
<dbReference type="InterPro" id="IPR012849">
    <property type="entry name" value="Abl-interactor_HHR_dom"/>
</dbReference>
<dbReference type="PROSITE" id="PS50002">
    <property type="entry name" value="SH3"/>
    <property type="match status" value="1"/>
</dbReference>
<evidence type="ECO:0000313" key="13">
    <source>
        <dbReference type="EMBL" id="GFO45460.1"/>
    </source>
</evidence>
<feature type="region of interest" description="Disordered" evidence="11">
    <location>
        <begin position="156"/>
        <end position="294"/>
    </location>
</feature>
<comment type="similarity">
    <text evidence="3">Belongs to the ABI family.</text>
</comment>
<feature type="compositionally biased region" description="Gly residues" evidence="11">
    <location>
        <begin position="210"/>
        <end position="224"/>
    </location>
</feature>
<feature type="compositionally biased region" description="Pro residues" evidence="11">
    <location>
        <begin position="382"/>
        <end position="391"/>
    </location>
</feature>
<organism evidence="13 14">
    <name type="scientific">Plakobranchus ocellatus</name>
    <dbReference type="NCBI Taxonomy" id="259542"/>
    <lineage>
        <taxon>Eukaryota</taxon>
        <taxon>Metazoa</taxon>
        <taxon>Spiralia</taxon>
        <taxon>Lophotrochozoa</taxon>
        <taxon>Mollusca</taxon>
        <taxon>Gastropoda</taxon>
        <taxon>Heterobranchia</taxon>
        <taxon>Euthyneura</taxon>
        <taxon>Panpulmonata</taxon>
        <taxon>Sacoglossa</taxon>
        <taxon>Placobranchoidea</taxon>
        <taxon>Plakobranchidae</taxon>
        <taxon>Plakobranchus</taxon>
    </lineage>
</organism>
<dbReference type="Pfam" id="PF14604">
    <property type="entry name" value="SH3_9"/>
    <property type="match status" value="1"/>
</dbReference>
<dbReference type="PANTHER" id="PTHR10460:SF0">
    <property type="entry name" value="ABELSON INTERACTING PROTEIN, ISOFORM D"/>
    <property type="match status" value="1"/>
</dbReference>
<comment type="subcellular location">
    <subcellularLocation>
        <location evidence="2">Cell projection</location>
        <location evidence="2">Lamellipodium</location>
    </subcellularLocation>
    <subcellularLocation>
        <location evidence="1">Cytoplasm</location>
        <location evidence="1">Cytoskeleton</location>
    </subcellularLocation>
</comment>
<keyword evidence="14" id="KW-1185">Reference proteome</keyword>
<evidence type="ECO:0000313" key="14">
    <source>
        <dbReference type="Proteomes" id="UP000735302"/>
    </source>
</evidence>
<dbReference type="Gene3D" id="2.30.30.40">
    <property type="entry name" value="SH3 Domains"/>
    <property type="match status" value="1"/>
</dbReference>
<reference evidence="13 14" key="1">
    <citation type="journal article" date="2021" name="Elife">
        <title>Chloroplast acquisition without the gene transfer in kleptoplastic sea slugs, Plakobranchus ocellatus.</title>
        <authorList>
            <person name="Maeda T."/>
            <person name="Takahashi S."/>
            <person name="Yoshida T."/>
            <person name="Shimamura S."/>
            <person name="Takaki Y."/>
            <person name="Nagai Y."/>
            <person name="Toyoda A."/>
            <person name="Suzuki Y."/>
            <person name="Arimoto A."/>
            <person name="Ishii H."/>
            <person name="Satoh N."/>
            <person name="Nishiyama T."/>
            <person name="Hasebe M."/>
            <person name="Maruyama T."/>
            <person name="Minagawa J."/>
            <person name="Obokata J."/>
            <person name="Shigenobu S."/>
        </authorList>
    </citation>
    <scope>NUCLEOTIDE SEQUENCE [LARGE SCALE GENOMIC DNA]</scope>
</reference>
<evidence type="ECO:0000256" key="1">
    <source>
        <dbReference type="ARBA" id="ARBA00004245"/>
    </source>
</evidence>
<sequence>MAGGEELLVLIENEIPEGRKSLHENYMNLENVAQYCEDNYQKAGSSQKAQALQETKNFTTHSLASVAYQINSLATNFLKLLDLQQGQLTDMESSVNHLNQIVMIHKEKVARREIGVLTAGRSVPRPLGMKNGIIYPEQTERPIRYTRKPIDYNILDDIGHGVKPQGSTPRAVRSPSVSSNHSSNSASQNNMNQQPPTTKPPTPPVLRAGSAGGGSQGGTIGRASGGQYRATGPPPVAPPIAPGPAPASLPPQGPAGNFPLPHPHPHHPNHSSSRSSVSSGGGGGGSYSPSGSMVMGLIHSPPSAGMMGMGQSLPAYSGGSYNPSPSALHNMMHSANPSLMHPEAKVVYARNSASKGQSWIDTSSLPPPVDDGFPEPFMGSPASPPLPPPPEAEQFDFAPPHDFSDEGPPSMRQGLVPDDTYAATQGLMDQGGDQYAATGPQLMTQTSWVPPNYLEKVVAIFDYKANKTDELSFSENAVIYVIHKNDDGWWEGVMDGQTGLFPYNYVEPCI</sequence>
<dbReference type="EMBL" id="BLXT01008059">
    <property type="protein sequence ID" value="GFO45460.1"/>
    <property type="molecule type" value="Genomic_DNA"/>
</dbReference>
<comment type="caution">
    <text evidence="13">The sequence shown here is derived from an EMBL/GenBank/DDBJ whole genome shotgun (WGS) entry which is preliminary data.</text>
</comment>
<proteinExistence type="inferred from homology"/>
<dbReference type="InterPro" id="IPR028457">
    <property type="entry name" value="ABI"/>
</dbReference>
<evidence type="ECO:0000256" key="4">
    <source>
        <dbReference type="ARBA" id="ARBA00022443"/>
    </source>
</evidence>
<dbReference type="PANTHER" id="PTHR10460">
    <property type="entry name" value="ABL INTERACTOR FAMILY MEMBER"/>
    <property type="match status" value="1"/>
</dbReference>